<feature type="chain" id="PRO_5004713470" evidence="3">
    <location>
        <begin position="19"/>
        <end position="684"/>
    </location>
</feature>
<dbReference type="InterPro" id="IPR022237">
    <property type="entry name" value="PsiD-like"/>
</dbReference>
<gene>
    <name evidence="5" type="ORF">Moror_1836</name>
</gene>
<dbReference type="GO" id="GO:0006646">
    <property type="term" value="P:phosphatidylethanolamine biosynthetic process"/>
    <property type="evidence" value="ECO:0007669"/>
    <property type="project" value="TreeGrafter"/>
</dbReference>
<dbReference type="AlphaFoldDB" id="V2X5L4"/>
<evidence type="ECO:0000313" key="6">
    <source>
        <dbReference type="Proteomes" id="UP000017559"/>
    </source>
</evidence>
<dbReference type="KEGG" id="mrr:Moror_1836"/>
<dbReference type="Pfam" id="PF02666">
    <property type="entry name" value="PS_Dcarbxylase"/>
    <property type="match status" value="1"/>
</dbReference>
<dbReference type="HOGENOM" id="CLU_402293_0_0_1"/>
<dbReference type="EMBL" id="AWSO01000748">
    <property type="protein sequence ID" value="ESK87735.1"/>
    <property type="molecule type" value="Genomic_DNA"/>
</dbReference>
<keyword evidence="6" id="KW-1185">Reference proteome</keyword>
<keyword evidence="2" id="KW-0456">Lyase</keyword>
<evidence type="ECO:0000256" key="3">
    <source>
        <dbReference type="SAM" id="SignalP"/>
    </source>
</evidence>
<dbReference type="OrthoDB" id="2734890at2759"/>
<evidence type="ECO:0000259" key="4">
    <source>
        <dbReference type="Pfam" id="PF12588"/>
    </source>
</evidence>
<dbReference type="GO" id="GO:0004609">
    <property type="term" value="F:phosphatidylserine decarboxylase activity"/>
    <property type="evidence" value="ECO:0007669"/>
    <property type="project" value="InterPro"/>
</dbReference>
<reference evidence="5 6" key="1">
    <citation type="journal article" date="2014" name="BMC Genomics">
        <title>Genome and secretome analysis of the hemibiotrophic fungal pathogen, Moniliophthora roreri, which causes frosty pod rot disease of cacao: mechanisms of the biotrophic and necrotrophic phases.</title>
        <authorList>
            <person name="Meinhardt L.W."/>
            <person name="Costa G.G.L."/>
            <person name="Thomazella D.P.T."/>
            <person name="Teixeira P.J.P.L."/>
            <person name="Carazzolle M.F."/>
            <person name="Schuster S.C."/>
            <person name="Carlson J.E."/>
            <person name="Guiltinan M.J."/>
            <person name="Mieczkowski P."/>
            <person name="Farmer A."/>
            <person name="Ramaraj T."/>
            <person name="Crozier J."/>
            <person name="Davis R.E."/>
            <person name="Shao J."/>
            <person name="Melnick R.L."/>
            <person name="Pereira G.A.G."/>
            <person name="Bailey B.A."/>
        </authorList>
    </citation>
    <scope>NUCLEOTIDE SEQUENCE [LARGE SCALE GENOMIC DNA]</scope>
    <source>
        <strain evidence="5 6">MCA 2997</strain>
    </source>
</reference>
<keyword evidence="1" id="KW-0210">Decarboxylase</keyword>
<dbReference type="Proteomes" id="UP000017559">
    <property type="component" value="Unassembled WGS sequence"/>
</dbReference>
<feature type="signal peptide" evidence="3">
    <location>
        <begin position="1"/>
        <end position="18"/>
    </location>
</feature>
<accession>V2X5L4</accession>
<organism evidence="5 6">
    <name type="scientific">Moniliophthora roreri (strain MCA 2997)</name>
    <name type="common">Cocoa frosty pod rot fungus</name>
    <name type="synonym">Crinipellis roreri</name>
    <dbReference type="NCBI Taxonomy" id="1381753"/>
    <lineage>
        <taxon>Eukaryota</taxon>
        <taxon>Fungi</taxon>
        <taxon>Dikarya</taxon>
        <taxon>Basidiomycota</taxon>
        <taxon>Agaricomycotina</taxon>
        <taxon>Agaricomycetes</taxon>
        <taxon>Agaricomycetidae</taxon>
        <taxon>Agaricales</taxon>
        <taxon>Marasmiineae</taxon>
        <taxon>Marasmiaceae</taxon>
        <taxon>Moniliophthora</taxon>
    </lineage>
</organism>
<evidence type="ECO:0000256" key="1">
    <source>
        <dbReference type="ARBA" id="ARBA00022793"/>
    </source>
</evidence>
<proteinExistence type="predicted"/>
<sequence length="684" mass="75655">MKLTTALVALSFLLGAQAKPVKRDTPTPEQCDEWRANIGVYHDHFSPACKVLADACFAKIETGFSQPWSLHECVAAATCQGTTKTVGIASCLDPRIAAAGAQGLSPISQEVWSGHIATDCVTAPGRCPASRQQYIDFIFRTLDELNTDSWPDAQSEVIDIWWQALVDFTGTSGDSIGIGPFNDFLRNSNSGLEYFPPTIKAALLDAFTFIIKRTLPRERPKHPCHTKRLLSLAMVAGSQLVVMSINTLFTSMFSNVRMSLWKLMPHTTLLSPNSRALSRVARKWPIYSMKFSYRYLLRTKSVDYSFSHIRIGTDTLVQIPSFDAFLHMLDHIIVEPPKFHVATDDEGTAIGEPIGVPMYLIFDLLCNTDAACKLFSMPAFNVALKDLLDAWGHYLTTEDSAKTLTDEDEGWFSSFSMETLEANTRGSFNDTYHCPNPNAVNRGYASWDEFFTRPLKGPQVRPILAPEDNTLIHSACESTVYRIVRNVKAHDKFWIKGQPYSIYNMLNRDKELTAQFAGGTVYQAFLSPQDYHRWHAPVDGTIVKTAYVPGSYYAVLPDAGADVGDPDLKPGDPHGSIIRSQAWMTMHSARALIFIQADNPDIGLMCFIGVGMAEVSSCDIRVKEGQKVKIGAELGMFHFGGSSHALIFGPKVELTFADHVVVDQHLKVNSVIAQVHHSGGATKA</sequence>
<protein>
    <submittedName>
        <fullName evidence="5">Phosphatidylserine decarboxylase</fullName>
    </submittedName>
</protein>
<dbReference type="Pfam" id="PF12588">
    <property type="entry name" value="PSDC"/>
    <property type="match status" value="1"/>
</dbReference>
<dbReference type="InterPro" id="IPR003817">
    <property type="entry name" value="PS_Dcarbxylase"/>
</dbReference>
<dbReference type="PANTHER" id="PTHR10067">
    <property type="entry name" value="PHOSPHATIDYLSERINE DECARBOXYLASE"/>
    <property type="match status" value="1"/>
</dbReference>
<comment type="caution">
    <text evidence="5">The sequence shown here is derived from an EMBL/GenBank/DDBJ whole genome shotgun (WGS) entry which is preliminary data.</text>
</comment>
<evidence type="ECO:0000313" key="5">
    <source>
        <dbReference type="EMBL" id="ESK87735.1"/>
    </source>
</evidence>
<dbReference type="STRING" id="1381753.V2X5L4"/>
<feature type="domain" description="L-tryptophan decarboxylase PsiD-like" evidence="4">
    <location>
        <begin position="317"/>
        <end position="418"/>
    </location>
</feature>
<evidence type="ECO:0000256" key="2">
    <source>
        <dbReference type="ARBA" id="ARBA00023239"/>
    </source>
</evidence>
<dbReference type="PANTHER" id="PTHR10067:SF9">
    <property type="entry name" value="PHOSPHATIDYLSERINE DECARBOXYLASE FAMILY PROTEIN (AFU_ORTHOLOGUE AFUA_7G01730)"/>
    <property type="match status" value="1"/>
</dbReference>
<keyword evidence="3" id="KW-0732">Signal</keyword>
<name>V2X5L4_MONRO</name>
<dbReference type="GO" id="GO:0005739">
    <property type="term" value="C:mitochondrion"/>
    <property type="evidence" value="ECO:0007669"/>
    <property type="project" value="TreeGrafter"/>
</dbReference>